<accession>A0A9D4CM19</accession>
<dbReference type="EMBL" id="JAIWYP010000012">
    <property type="protein sequence ID" value="KAH3726997.1"/>
    <property type="molecule type" value="Genomic_DNA"/>
</dbReference>
<reference evidence="2" key="1">
    <citation type="journal article" date="2019" name="bioRxiv">
        <title>The Genome of the Zebra Mussel, Dreissena polymorpha: A Resource for Invasive Species Research.</title>
        <authorList>
            <person name="McCartney M.A."/>
            <person name="Auch B."/>
            <person name="Kono T."/>
            <person name="Mallez S."/>
            <person name="Zhang Y."/>
            <person name="Obille A."/>
            <person name="Becker A."/>
            <person name="Abrahante J.E."/>
            <person name="Garbe J."/>
            <person name="Badalamenti J.P."/>
            <person name="Herman A."/>
            <person name="Mangelson H."/>
            <person name="Liachko I."/>
            <person name="Sullivan S."/>
            <person name="Sone E.D."/>
            <person name="Koren S."/>
            <person name="Silverstein K.A.T."/>
            <person name="Beckman K.B."/>
            <person name="Gohl D.M."/>
        </authorList>
    </citation>
    <scope>NUCLEOTIDE SEQUENCE</scope>
    <source>
        <strain evidence="2">Duluth1</strain>
        <tissue evidence="2">Whole animal</tissue>
    </source>
</reference>
<dbReference type="AlphaFoldDB" id="A0A9D4CM19"/>
<feature type="compositionally biased region" description="Basic and acidic residues" evidence="1">
    <location>
        <begin position="19"/>
        <end position="32"/>
    </location>
</feature>
<dbReference type="Proteomes" id="UP000828390">
    <property type="component" value="Unassembled WGS sequence"/>
</dbReference>
<protein>
    <submittedName>
        <fullName evidence="2">Uncharacterized protein</fullName>
    </submittedName>
</protein>
<sequence>MDLKKGEGQVNKSKRKVNRLGDEQIAQRESDKKKKTISDFFMPIPATGMRDSLLVCLIFV</sequence>
<organism evidence="2 3">
    <name type="scientific">Dreissena polymorpha</name>
    <name type="common">Zebra mussel</name>
    <name type="synonym">Mytilus polymorpha</name>
    <dbReference type="NCBI Taxonomy" id="45954"/>
    <lineage>
        <taxon>Eukaryota</taxon>
        <taxon>Metazoa</taxon>
        <taxon>Spiralia</taxon>
        <taxon>Lophotrochozoa</taxon>
        <taxon>Mollusca</taxon>
        <taxon>Bivalvia</taxon>
        <taxon>Autobranchia</taxon>
        <taxon>Heteroconchia</taxon>
        <taxon>Euheterodonta</taxon>
        <taxon>Imparidentia</taxon>
        <taxon>Neoheterodontei</taxon>
        <taxon>Myida</taxon>
        <taxon>Dreissenoidea</taxon>
        <taxon>Dreissenidae</taxon>
        <taxon>Dreissena</taxon>
    </lineage>
</organism>
<evidence type="ECO:0000313" key="2">
    <source>
        <dbReference type="EMBL" id="KAH3726997.1"/>
    </source>
</evidence>
<comment type="caution">
    <text evidence="2">The sequence shown here is derived from an EMBL/GenBank/DDBJ whole genome shotgun (WGS) entry which is preliminary data.</text>
</comment>
<keyword evidence="3" id="KW-1185">Reference proteome</keyword>
<gene>
    <name evidence="2" type="ORF">DPMN_052921</name>
</gene>
<evidence type="ECO:0000256" key="1">
    <source>
        <dbReference type="SAM" id="MobiDB-lite"/>
    </source>
</evidence>
<feature type="region of interest" description="Disordered" evidence="1">
    <location>
        <begin position="1"/>
        <end position="34"/>
    </location>
</feature>
<proteinExistence type="predicted"/>
<name>A0A9D4CM19_DREPO</name>
<reference evidence="2" key="2">
    <citation type="submission" date="2020-11" db="EMBL/GenBank/DDBJ databases">
        <authorList>
            <person name="McCartney M.A."/>
            <person name="Auch B."/>
            <person name="Kono T."/>
            <person name="Mallez S."/>
            <person name="Becker A."/>
            <person name="Gohl D.M."/>
            <person name="Silverstein K.A.T."/>
            <person name="Koren S."/>
            <person name="Bechman K.B."/>
            <person name="Herman A."/>
            <person name="Abrahante J.E."/>
            <person name="Garbe J."/>
        </authorList>
    </citation>
    <scope>NUCLEOTIDE SEQUENCE</scope>
    <source>
        <strain evidence="2">Duluth1</strain>
        <tissue evidence="2">Whole animal</tissue>
    </source>
</reference>
<evidence type="ECO:0000313" key="3">
    <source>
        <dbReference type="Proteomes" id="UP000828390"/>
    </source>
</evidence>